<dbReference type="GO" id="GO:0008999">
    <property type="term" value="F:protein-N-terminal-alanine acetyltransferase activity"/>
    <property type="evidence" value="ECO:0007669"/>
    <property type="project" value="TreeGrafter"/>
</dbReference>
<evidence type="ECO:0000313" key="6">
    <source>
        <dbReference type="Proteomes" id="UP001321786"/>
    </source>
</evidence>
<sequence length="183" mass="21541">MFTPYYTSRLQLKPLDSSNADIVLAFYLNNKDFLRQWEPYRTDDFFTKQFHITILENERINILNGSLIKFWIFEIENPNKIIGSIAFSNIVRGPFLSCFLGYKLDKNAIKNGYMNEALTKSIEIIFDEVHLHRIEANIIPRNIDSLNVVKKLGFINEGISRKYLKINNIWEDHIHMVLLNDKV</sequence>
<reference evidence="5 6" key="1">
    <citation type="submission" date="2023-08" db="EMBL/GenBank/DDBJ databases">
        <title>Helicovermis profunda gen. nov., sp. nov., a novel mesophilic, fermentative bacterium within the Bacillota from a deep-sea hydrothermal vent chimney.</title>
        <authorList>
            <person name="Miyazaki U."/>
            <person name="Mizutani D."/>
            <person name="Hashimoto Y."/>
            <person name="Tame A."/>
            <person name="Sawayama S."/>
            <person name="Miyazaki J."/>
            <person name="Takai K."/>
            <person name="Nakagawa S."/>
        </authorList>
    </citation>
    <scope>NUCLEOTIDE SEQUENCE [LARGE SCALE GENOMIC DNA]</scope>
    <source>
        <strain evidence="5 6">S502</strain>
    </source>
</reference>
<dbReference type="InterPro" id="IPR016181">
    <property type="entry name" value="Acyl_CoA_acyltransferase"/>
</dbReference>
<keyword evidence="6" id="KW-1185">Reference proteome</keyword>
<accession>A0AAU9EFF6</accession>
<organism evidence="5 6">
    <name type="scientific">Helicovermis profundi</name>
    <dbReference type="NCBI Taxonomy" id="3065157"/>
    <lineage>
        <taxon>Bacteria</taxon>
        <taxon>Bacillati</taxon>
        <taxon>Bacillota</taxon>
        <taxon>Clostridia</taxon>
        <taxon>Helicovermis</taxon>
    </lineage>
</organism>
<dbReference type="RefSeq" id="WP_338535107.1">
    <property type="nucleotide sequence ID" value="NZ_AP028654.1"/>
</dbReference>
<evidence type="ECO:0000256" key="1">
    <source>
        <dbReference type="ARBA" id="ARBA00022679"/>
    </source>
</evidence>
<dbReference type="Gene3D" id="3.40.630.30">
    <property type="match status" value="1"/>
</dbReference>
<dbReference type="PROSITE" id="PS51186">
    <property type="entry name" value="GNAT"/>
    <property type="match status" value="1"/>
</dbReference>
<dbReference type="Proteomes" id="UP001321786">
    <property type="component" value="Chromosome"/>
</dbReference>
<evidence type="ECO:0000256" key="3">
    <source>
        <dbReference type="ARBA" id="ARBA00038502"/>
    </source>
</evidence>
<dbReference type="AlphaFoldDB" id="A0AAU9EFF6"/>
<gene>
    <name evidence="5" type="ORF">HLPR_18080</name>
</gene>
<comment type="similarity">
    <text evidence="3">Belongs to the acetyltransferase family. RimJ subfamily.</text>
</comment>
<dbReference type="SUPFAM" id="SSF55729">
    <property type="entry name" value="Acyl-CoA N-acyltransferases (Nat)"/>
    <property type="match status" value="1"/>
</dbReference>
<dbReference type="InterPro" id="IPR000182">
    <property type="entry name" value="GNAT_dom"/>
</dbReference>
<dbReference type="InterPro" id="IPR051531">
    <property type="entry name" value="N-acetyltransferase"/>
</dbReference>
<dbReference type="Pfam" id="PF13302">
    <property type="entry name" value="Acetyltransf_3"/>
    <property type="match status" value="1"/>
</dbReference>
<protein>
    <submittedName>
        <fullName evidence="5">GNAT family protein</fullName>
    </submittedName>
</protein>
<dbReference type="EMBL" id="AP028654">
    <property type="protein sequence ID" value="BEP29477.1"/>
    <property type="molecule type" value="Genomic_DNA"/>
</dbReference>
<evidence type="ECO:0000313" key="5">
    <source>
        <dbReference type="EMBL" id="BEP29477.1"/>
    </source>
</evidence>
<keyword evidence="1" id="KW-0808">Transferase</keyword>
<proteinExistence type="inferred from homology"/>
<feature type="domain" description="N-acetyltransferase" evidence="4">
    <location>
        <begin position="10"/>
        <end position="181"/>
    </location>
</feature>
<dbReference type="PANTHER" id="PTHR43792:SF8">
    <property type="entry name" value="[RIBOSOMAL PROTEIN US5]-ALANINE N-ACETYLTRANSFERASE"/>
    <property type="match status" value="1"/>
</dbReference>
<name>A0AAU9EFF6_9FIRM</name>
<evidence type="ECO:0000259" key="4">
    <source>
        <dbReference type="PROSITE" id="PS51186"/>
    </source>
</evidence>
<keyword evidence="2" id="KW-0012">Acyltransferase</keyword>
<dbReference type="GO" id="GO:0005737">
    <property type="term" value="C:cytoplasm"/>
    <property type="evidence" value="ECO:0007669"/>
    <property type="project" value="TreeGrafter"/>
</dbReference>
<dbReference type="PANTHER" id="PTHR43792">
    <property type="entry name" value="GNAT FAMILY, PUTATIVE (AFU_ORTHOLOGUE AFUA_3G00765)-RELATED-RELATED"/>
    <property type="match status" value="1"/>
</dbReference>
<dbReference type="KEGG" id="hprf:HLPR_18080"/>
<evidence type="ECO:0000256" key="2">
    <source>
        <dbReference type="ARBA" id="ARBA00023315"/>
    </source>
</evidence>